<evidence type="ECO:0000313" key="1">
    <source>
        <dbReference type="EMBL" id="SVA51691.1"/>
    </source>
</evidence>
<name>A0A381WHB7_9ZZZZ</name>
<proteinExistence type="predicted"/>
<sequence length="57" mass="6260">ASVVGVGNTVHWIEKQGSCEENTVRNSINQLYTTTVDVGGFVLETGNDFVDLFKQNK</sequence>
<protein>
    <submittedName>
        <fullName evidence="1">Uncharacterized protein</fullName>
    </submittedName>
</protein>
<gene>
    <name evidence="1" type="ORF">METZ01_LOCUS104545</name>
</gene>
<reference evidence="1" key="1">
    <citation type="submission" date="2018-05" db="EMBL/GenBank/DDBJ databases">
        <authorList>
            <person name="Lanie J.A."/>
            <person name="Ng W.-L."/>
            <person name="Kazmierczak K.M."/>
            <person name="Andrzejewski T.M."/>
            <person name="Davidsen T.M."/>
            <person name="Wayne K.J."/>
            <person name="Tettelin H."/>
            <person name="Glass J.I."/>
            <person name="Rusch D."/>
            <person name="Podicherti R."/>
            <person name="Tsui H.-C.T."/>
            <person name="Winkler M.E."/>
        </authorList>
    </citation>
    <scope>NUCLEOTIDE SEQUENCE</scope>
</reference>
<dbReference type="AlphaFoldDB" id="A0A381WHB7"/>
<feature type="non-terminal residue" evidence="1">
    <location>
        <position position="1"/>
    </location>
</feature>
<accession>A0A381WHB7</accession>
<dbReference type="EMBL" id="UINC01011759">
    <property type="protein sequence ID" value="SVA51691.1"/>
    <property type="molecule type" value="Genomic_DNA"/>
</dbReference>
<organism evidence="1">
    <name type="scientific">marine metagenome</name>
    <dbReference type="NCBI Taxonomy" id="408172"/>
    <lineage>
        <taxon>unclassified sequences</taxon>
        <taxon>metagenomes</taxon>
        <taxon>ecological metagenomes</taxon>
    </lineage>
</organism>